<keyword evidence="1" id="KW-0479">Metal-binding</keyword>
<dbReference type="Pfam" id="PF01979">
    <property type="entry name" value="Amidohydro_1"/>
    <property type="match status" value="1"/>
</dbReference>
<feature type="binding site" evidence="1">
    <location>
        <position position="533"/>
    </location>
    <ligand>
        <name>Zn(2+)</name>
        <dbReference type="ChEBI" id="CHEBI:29105"/>
    </ligand>
</feature>
<evidence type="ECO:0000259" key="2">
    <source>
        <dbReference type="Pfam" id="PF01979"/>
    </source>
</evidence>
<reference evidence="4" key="1">
    <citation type="journal article" date="2015" name="PLoS Genet.">
        <title>The dynamic genome and transcriptome of the human fungal pathogen Blastomyces and close relative Emmonsia.</title>
        <authorList>
            <person name="Munoz J.F."/>
            <person name="Gauthier G.M."/>
            <person name="Desjardins C.A."/>
            <person name="Gallo J.E."/>
            <person name="Holder J."/>
            <person name="Sullivan T.D."/>
            <person name="Marty A.J."/>
            <person name="Carmen J.C."/>
            <person name="Chen Z."/>
            <person name="Ding L."/>
            <person name="Gujja S."/>
            <person name="Magrini V."/>
            <person name="Misas E."/>
            <person name="Mitreva M."/>
            <person name="Priest M."/>
            <person name="Saif S."/>
            <person name="Whiston E.A."/>
            <person name="Young S."/>
            <person name="Zeng Q."/>
            <person name="Goldman W.E."/>
            <person name="Mardis E.R."/>
            <person name="Taylor J.W."/>
            <person name="McEwen J.G."/>
            <person name="Clay O.K."/>
            <person name="Klein B.S."/>
            <person name="Cuomo C.A."/>
        </authorList>
    </citation>
    <scope>NUCLEOTIDE SEQUENCE [LARGE SCALE GENOMIC DNA]</scope>
    <source>
        <strain evidence="4">UAMH 3008</strain>
    </source>
</reference>
<dbReference type="Gene3D" id="1.20.140.30">
    <property type="entry name" value="MOB kinase activator"/>
    <property type="match status" value="1"/>
</dbReference>
<dbReference type="InterPro" id="IPR011059">
    <property type="entry name" value="Metal-dep_hydrolase_composite"/>
</dbReference>
<dbReference type="AlphaFoldDB" id="A0A0G2IDS6"/>
<dbReference type="InterPro" id="IPR006680">
    <property type="entry name" value="Amidohydro-rel"/>
</dbReference>
<organism evidence="3 4">
    <name type="scientific">[Emmonsia] crescens</name>
    <dbReference type="NCBI Taxonomy" id="73230"/>
    <lineage>
        <taxon>Eukaryota</taxon>
        <taxon>Fungi</taxon>
        <taxon>Dikarya</taxon>
        <taxon>Ascomycota</taxon>
        <taxon>Pezizomycotina</taxon>
        <taxon>Eurotiomycetes</taxon>
        <taxon>Eurotiomycetidae</taxon>
        <taxon>Onygenales</taxon>
        <taxon>Ajellomycetaceae</taxon>
        <taxon>Emergomyces</taxon>
    </lineage>
</organism>
<evidence type="ECO:0000313" key="4">
    <source>
        <dbReference type="Proteomes" id="UP000034164"/>
    </source>
</evidence>
<feature type="domain" description="Amidohydrolase-related" evidence="2">
    <location>
        <begin position="72"/>
        <end position="423"/>
    </location>
</feature>
<dbReference type="PANTHER" id="PTHR43135">
    <property type="entry name" value="ALPHA-D-RIBOSE 1-METHYLPHOSPHONATE 5-TRIPHOSPHATE DIPHOSPHATASE"/>
    <property type="match status" value="1"/>
</dbReference>
<protein>
    <recommendedName>
        <fullName evidence="2">Amidohydrolase-related domain-containing protein</fullName>
    </recommendedName>
</protein>
<keyword evidence="1" id="KW-0862">Zinc</keyword>
<dbReference type="Proteomes" id="UP000034164">
    <property type="component" value="Unassembled WGS sequence"/>
</dbReference>
<gene>
    <name evidence="3" type="ORF">EMCG_00179</name>
</gene>
<dbReference type="InterPro" id="IPR032466">
    <property type="entry name" value="Metal_Hydrolase"/>
</dbReference>
<dbReference type="InterPro" id="IPR005301">
    <property type="entry name" value="MOB_kinase_act_fam"/>
</dbReference>
<dbReference type="InterPro" id="IPR057744">
    <property type="entry name" value="OTAase-like"/>
</dbReference>
<dbReference type="CDD" id="cd01299">
    <property type="entry name" value="Met_dep_hydrolase_A"/>
    <property type="match status" value="1"/>
</dbReference>
<dbReference type="GO" id="GO:0016810">
    <property type="term" value="F:hydrolase activity, acting on carbon-nitrogen (but not peptide) bonds"/>
    <property type="evidence" value="ECO:0007669"/>
    <property type="project" value="InterPro"/>
</dbReference>
<proteinExistence type="predicted"/>
<dbReference type="InterPro" id="IPR051781">
    <property type="entry name" value="Metallo-dep_Hydrolase"/>
</dbReference>
<dbReference type="Gene3D" id="2.30.40.10">
    <property type="entry name" value="Urease, subunit C, domain 1"/>
    <property type="match status" value="1"/>
</dbReference>
<dbReference type="Pfam" id="PF03637">
    <property type="entry name" value="Mob1_phocein"/>
    <property type="match status" value="1"/>
</dbReference>
<name>A0A0G2IDS6_9EURO</name>
<dbReference type="SUPFAM" id="SSF101152">
    <property type="entry name" value="Mob1/phocein"/>
    <property type="match status" value="1"/>
</dbReference>
<dbReference type="VEuPathDB" id="FungiDB:EMCG_00179"/>
<feature type="binding site" evidence="1">
    <location>
        <position position="615"/>
    </location>
    <ligand>
        <name>Zn(2+)</name>
        <dbReference type="ChEBI" id="CHEBI:29105"/>
    </ligand>
</feature>
<dbReference type="FunFam" id="3.20.20.140:FF:000084">
    <property type="entry name" value="Peptidase M38"/>
    <property type="match status" value="1"/>
</dbReference>
<dbReference type="SMART" id="SM01388">
    <property type="entry name" value="Mob1_phocein"/>
    <property type="match status" value="1"/>
</dbReference>
<feature type="binding site" evidence="1">
    <location>
        <position position="610"/>
    </location>
    <ligand>
        <name>Zn(2+)</name>
        <dbReference type="ChEBI" id="CHEBI:29105"/>
    </ligand>
</feature>
<evidence type="ECO:0000313" key="3">
    <source>
        <dbReference type="EMBL" id="KKZ68410.1"/>
    </source>
</evidence>
<dbReference type="SUPFAM" id="SSF51556">
    <property type="entry name" value="Metallo-dependent hydrolases"/>
    <property type="match status" value="1"/>
</dbReference>
<accession>A0A0G2IDS6</accession>
<dbReference type="Gene3D" id="3.20.20.140">
    <property type="entry name" value="Metal-dependent hydrolases"/>
    <property type="match status" value="1"/>
</dbReference>
<evidence type="ECO:0000256" key="1">
    <source>
        <dbReference type="PIRSR" id="PIRSR605301-1"/>
    </source>
</evidence>
<dbReference type="InterPro" id="IPR036703">
    <property type="entry name" value="MOB_kinase_act_sf"/>
</dbReference>
<dbReference type="EMBL" id="LCZI01000113">
    <property type="protein sequence ID" value="KKZ68410.1"/>
    <property type="molecule type" value="Genomic_DNA"/>
</dbReference>
<dbReference type="PANTHER" id="PTHR43135:SF3">
    <property type="entry name" value="ALPHA-D-RIBOSE 1-METHYLPHOSPHONATE 5-TRIPHOSPHATE DIPHOSPHATASE"/>
    <property type="match status" value="1"/>
</dbReference>
<feature type="binding site" evidence="1">
    <location>
        <position position="528"/>
    </location>
    <ligand>
        <name>Zn(2+)</name>
        <dbReference type="ChEBI" id="CHEBI:29105"/>
    </ligand>
</feature>
<comment type="caution">
    <text evidence="3">The sequence shown here is derived from an EMBL/GenBank/DDBJ whole genome shotgun (WGS) entry which is preliminary data.</text>
</comment>
<dbReference type="OrthoDB" id="194468at2759"/>
<dbReference type="SUPFAM" id="SSF51338">
    <property type="entry name" value="Composite domain of metallo-dependent hydrolases"/>
    <property type="match status" value="1"/>
</dbReference>
<sequence length="665" mass="73569">MSLQQKIKPWTRPAQQTYIFLNANVVDPVNGFVLENQTVKLSGGLVESVAAAGSTSADNSPHALTVDAQGKYLCPGLIDCHVHLLAVPGGKELRDVLNMDETVASMRQPYVCNEMLRRGFTSVRDCGGATLPLKEAINDGVFSGPRLFISGHALSQTGGHSDMRGPHDHSDCCGGTITGLGRICDGVTECLKYARDELRCGADFIKIMGGGGVASPTDRLQNTQFTTQEIQAITEVARSYHTYVTAHAYTPQAIRHCVDNGVTGIEHGNLIDEKTAKYMAARKVFLTPTLITYSEMASPKWPGFLPVESASKNAEVLKTGLQALKIASEAGVTLCYGSDLLGPLGIAQTKEFRLRSQVLSAKQVLQSATVNAARLLRQEEFLGQIKVGFSADLLVLNKNPLEDILIFDLPEKHLLAVIKEGRVEASRWSKLPEDIMRPGKDQTTGLFMASFITTINARSKGPFRPRAAHKGTTNYQLRQFAEATLGSGSLRKAVKLPDGEDLNEWLAVNVVDFYNQINLLYGSITEFCSPQSCPEMKATDEFEYLWQDSENYKRPTKMPAPQYVEHLMAWVQSNIDNEQMFPSRIGVPFPKTFTSLLRQLFKRLYRVYAHIYCHHYPVIVHLGLEPHLNTSFKHYVLFVDEHNLASGKDFWGPLGDLVDSMLRSD</sequence>